<name>A0A197JUI7_9FUNG</name>
<dbReference type="Proteomes" id="UP000078512">
    <property type="component" value="Unassembled WGS sequence"/>
</dbReference>
<organism evidence="2 3">
    <name type="scientific">Linnemannia elongata AG-77</name>
    <dbReference type="NCBI Taxonomy" id="1314771"/>
    <lineage>
        <taxon>Eukaryota</taxon>
        <taxon>Fungi</taxon>
        <taxon>Fungi incertae sedis</taxon>
        <taxon>Mucoromycota</taxon>
        <taxon>Mortierellomycotina</taxon>
        <taxon>Mortierellomycetes</taxon>
        <taxon>Mortierellales</taxon>
        <taxon>Mortierellaceae</taxon>
        <taxon>Linnemannia</taxon>
    </lineage>
</organism>
<protein>
    <submittedName>
        <fullName evidence="2">Uncharacterized protein</fullName>
    </submittedName>
</protein>
<evidence type="ECO:0000313" key="3">
    <source>
        <dbReference type="Proteomes" id="UP000078512"/>
    </source>
</evidence>
<feature type="compositionally biased region" description="Polar residues" evidence="1">
    <location>
        <begin position="73"/>
        <end position="87"/>
    </location>
</feature>
<accession>A0A197JUI7</accession>
<dbReference type="EMBL" id="KV442045">
    <property type="protein sequence ID" value="OAQ28880.1"/>
    <property type="molecule type" value="Genomic_DNA"/>
</dbReference>
<keyword evidence="3" id="KW-1185">Reference proteome</keyword>
<evidence type="ECO:0000256" key="1">
    <source>
        <dbReference type="SAM" id="MobiDB-lite"/>
    </source>
</evidence>
<sequence length="269" mass="30677">MNLPPSCLKIRRRRDQAPPPQIRPVDTALPTTATGTTASVAIKVDLRRRLPKPSALSSGAVPLPPRLSVSAFTSATRSPVQQEQPSQPREHRVHRERITNSNVTAARPEGGTEAHNNPCVEDHPPMRHCTCAPVSVLHVDGTQVIMPSCCHLPNLNVTPALPLYPRQRSVYDQQQGPRYHPYQRQPLFQRHCAQDESFFLSYYTRQLNPLLYRDSHYRIGMYSNYLPRPDLILPQYQRWSRDQIGVQPAYQCQPSFQLPQQNQLRPQSD</sequence>
<proteinExistence type="predicted"/>
<evidence type="ECO:0000313" key="2">
    <source>
        <dbReference type="EMBL" id="OAQ28880.1"/>
    </source>
</evidence>
<gene>
    <name evidence="2" type="ORF">K457DRAFT_19804</name>
</gene>
<dbReference type="AlphaFoldDB" id="A0A197JUI7"/>
<feature type="region of interest" description="Disordered" evidence="1">
    <location>
        <begin position="11"/>
        <end position="34"/>
    </location>
</feature>
<feature type="region of interest" description="Disordered" evidence="1">
    <location>
        <begin position="73"/>
        <end position="115"/>
    </location>
</feature>
<reference evidence="2 3" key="1">
    <citation type="submission" date="2016-05" db="EMBL/GenBank/DDBJ databases">
        <title>Genome sequencing reveals origins of a unique bacterial endosymbiosis in the earliest lineages of terrestrial Fungi.</title>
        <authorList>
            <consortium name="DOE Joint Genome Institute"/>
            <person name="Uehling J."/>
            <person name="Gryganskyi A."/>
            <person name="Hameed K."/>
            <person name="Tschaplinski T."/>
            <person name="Misztal P."/>
            <person name="Wu S."/>
            <person name="Desiro A."/>
            <person name="Vande Pol N."/>
            <person name="Du Z.-Y."/>
            <person name="Zienkiewicz A."/>
            <person name="Zienkiewicz K."/>
            <person name="Morin E."/>
            <person name="Tisserant E."/>
            <person name="Splivallo R."/>
            <person name="Hainaut M."/>
            <person name="Henrissat B."/>
            <person name="Ohm R."/>
            <person name="Kuo A."/>
            <person name="Yan J."/>
            <person name="Lipzen A."/>
            <person name="Nolan M."/>
            <person name="Labutti K."/>
            <person name="Barry K."/>
            <person name="Goldstein A."/>
            <person name="Labbe J."/>
            <person name="Schadt C."/>
            <person name="Tuskan G."/>
            <person name="Grigoriev I."/>
            <person name="Martin F."/>
            <person name="Vilgalys R."/>
            <person name="Bonito G."/>
        </authorList>
    </citation>
    <scope>NUCLEOTIDE SEQUENCE [LARGE SCALE GENOMIC DNA]</scope>
    <source>
        <strain evidence="2 3">AG-77</strain>
    </source>
</reference>